<dbReference type="Pfam" id="PF10122">
    <property type="entry name" value="Zn_ribbon_Com"/>
    <property type="match status" value="1"/>
</dbReference>
<accession>A0A7T0BXU3</accession>
<dbReference type="InterPro" id="IPR019294">
    <property type="entry name" value="Translation_reg_Com"/>
</dbReference>
<dbReference type="GO" id="GO:0003677">
    <property type="term" value="F:DNA binding"/>
    <property type="evidence" value="ECO:0007669"/>
    <property type="project" value="UniProtKB-KW"/>
</dbReference>
<dbReference type="AlphaFoldDB" id="A0A7T0BXU3"/>
<protein>
    <submittedName>
        <fullName evidence="1">Com family DNA-binding transcriptional regulator</fullName>
    </submittedName>
</protein>
<reference evidence="1 2" key="1">
    <citation type="submission" date="2020-02" db="EMBL/GenBank/DDBJ databases">
        <title>Genomic and physiological characterization of two novel Nitrospinaceae genera.</title>
        <authorList>
            <person name="Mueller A.J."/>
            <person name="Jung M.-Y."/>
            <person name="Strachan C.R."/>
            <person name="Herbold C.W."/>
            <person name="Kirkegaard R.H."/>
            <person name="Daims H."/>
        </authorList>
    </citation>
    <scope>NUCLEOTIDE SEQUENCE [LARGE SCALE GENOMIC DNA]</scope>
    <source>
        <strain evidence="1">EB</strain>
    </source>
</reference>
<dbReference type="Proteomes" id="UP000594688">
    <property type="component" value="Chromosome"/>
</dbReference>
<organism evidence="1 2">
    <name type="scientific">Candidatus Nitronauta litoralis</name>
    <dbReference type="NCBI Taxonomy" id="2705533"/>
    <lineage>
        <taxon>Bacteria</taxon>
        <taxon>Pseudomonadati</taxon>
        <taxon>Nitrospinota/Tectimicrobiota group</taxon>
        <taxon>Nitrospinota</taxon>
        <taxon>Nitrospinia</taxon>
        <taxon>Nitrospinales</taxon>
        <taxon>Nitrospinaceae</taxon>
        <taxon>Candidatus Nitronauta</taxon>
    </lineage>
</organism>
<evidence type="ECO:0000313" key="1">
    <source>
        <dbReference type="EMBL" id="QPJ62939.1"/>
    </source>
</evidence>
<proteinExistence type="predicted"/>
<name>A0A7T0BXU3_9BACT</name>
<dbReference type="KEGG" id="nli:G3M70_14075"/>
<gene>
    <name evidence="1" type="ORF">G3M70_14075</name>
</gene>
<dbReference type="EMBL" id="CP048685">
    <property type="protein sequence ID" value="QPJ62939.1"/>
    <property type="molecule type" value="Genomic_DNA"/>
</dbReference>
<evidence type="ECO:0000313" key="2">
    <source>
        <dbReference type="Proteomes" id="UP000594688"/>
    </source>
</evidence>
<sequence length="59" mass="6978">MKNQINKQIRCRKCNRLLMKGEVHYIEIKCPKCGYLQTVSHPENLFQVRKTERQGSGLM</sequence>
<keyword evidence="1" id="KW-0238">DNA-binding</keyword>